<dbReference type="EMBL" id="BAAFSV010000002">
    <property type="protein sequence ID" value="GAB1314098.1"/>
    <property type="molecule type" value="Genomic_DNA"/>
</dbReference>
<feature type="compositionally biased region" description="Low complexity" evidence="1">
    <location>
        <begin position="32"/>
        <end position="41"/>
    </location>
</feature>
<feature type="region of interest" description="Disordered" evidence="1">
    <location>
        <begin position="1"/>
        <end position="70"/>
    </location>
</feature>
<reference evidence="2 3" key="1">
    <citation type="submission" date="2024-09" db="EMBL/GenBank/DDBJ databases">
        <title>Itraconazole resistance in Madurella fahalii resulting from another homologue of gene encoding cytochrome P450 14-alpha sterol demethylase (CYP51).</title>
        <authorList>
            <person name="Yoshioka I."/>
            <person name="Fahal A.H."/>
            <person name="Kaneko S."/>
            <person name="Yaguchi T."/>
        </authorList>
    </citation>
    <scope>NUCLEOTIDE SEQUENCE [LARGE SCALE GENOMIC DNA]</scope>
    <source>
        <strain evidence="2 3">IFM 68171</strain>
    </source>
</reference>
<feature type="compositionally biased region" description="Basic and acidic residues" evidence="1">
    <location>
        <begin position="382"/>
        <end position="394"/>
    </location>
</feature>
<dbReference type="GeneID" id="98175051"/>
<evidence type="ECO:0000313" key="2">
    <source>
        <dbReference type="EMBL" id="GAB1314098.1"/>
    </source>
</evidence>
<sequence>MTDPASWLRPFARARGTPAAATTSPNNPPSSSPQDSDANSNTVPPTPTSASLLTAASATDSSSSSSSSSFSAARDIGCRATSVFGHGWGSGSGGMASPTIPAPAPISMLPLTQVADEDDGDEPQHARERREGELVRMVEALMAVMAGKRDALDGIPARYNAHVLALIEGFARATRQLRGRDEQLAELRDLREKELEQFRGISEEWMKREEAYKAEIKRLELVLARESRDGVASVALARQESLVDRTGMKRFRARVNRISNSHEQDITADGEPTLPSGTQPAGLAQATTAYKTLGSIPRILDPNSDELISRLVVMREREQQRALHQQRRIRTPPANIHQSAIERVDHIHRNPMKDQKELSPFAEDLDILINKLPKSGKRRYKGRDCETSHPELRRQSSCQPPDALSSDCGSSGSSDSGNSTKAPSKLVDLTPAGQVKMLHTRLPDPKSHPSGTQAAQDGRLSGQEADRGGESSSQTPDLCSGDEGIFSTVMSTTPNSPARRNEPYRDAIADQGPARKQRSRVYSFQKGDDEILTLAQTPWDLQVYSLSTESERASQRADGPGAGVNLAAVSHVDTNKDAAPVPRQHASGVASVTASDGVVEATQHLGLGYGSLTPSTSTGSVIWVGAADTGAVKVTTLQTSTRTNTADGANVDARW</sequence>
<feature type="compositionally biased region" description="Basic and acidic residues" evidence="1">
    <location>
        <begin position="499"/>
        <end position="508"/>
    </location>
</feature>
<name>A0ABQ0G8J8_9PEZI</name>
<proteinExistence type="predicted"/>
<comment type="caution">
    <text evidence="2">The sequence shown here is derived from an EMBL/GenBank/DDBJ whole genome shotgun (WGS) entry which is preliminary data.</text>
</comment>
<dbReference type="RefSeq" id="XP_070915829.1">
    <property type="nucleotide sequence ID" value="XM_071059728.1"/>
</dbReference>
<feature type="region of interest" description="Disordered" evidence="1">
    <location>
        <begin position="376"/>
        <end position="426"/>
    </location>
</feature>
<feature type="region of interest" description="Disordered" evidence="1">
    <location>
        <begin position="440"/>
        <end position="519"/>
    </location>
</feature>
<keyword evidence="3" id="KW-1185">Reference proteome</keyword>
<feature type="compositionally biased region" description="Low complexity" evidence="1">
    <location>
        <begin position="405"/>
        <end position="419"/>
    </location>
</feature>
<feature type="compositionally biased region" description="Low complexity" evidence="1">
    <location>
        <begin position="9"/>
        <end position="25"/>
    </location>
</feature>
<dbReference type="Proteomes" id="UP001628179">
    <property type="component" value="Unassembled WGS sequence"/>
</dbReference>
<evidence type="ECO:0000313" key="3">
    <source>
        <dbReference type="Proteomes" id="UP001628179"/>
    </source>
</evidence>
<feature type="compositionally biased region" description="Low complexity" evidence="1">
    <location>
        <begin position="48"/>
        <end position="70"/>
    </location>
</feature>
<gene>
    <name evidence="2" type="ORF">MFIFM68171_04308</name>
</gene>
<evidence type="ECO:0000256" key="1">
    <source>
        <dbReference type="SAM" id="MobiDB-lite"/>
    </source>
</evidence>
<feature type="compositionally biased region" description="Polar residues" evidence="1">
    <location>
        <begin position="488"/>
        <end position="498"/>
    </location>
</feature>
<protein>
    <submittedName>
        <fullName evidence="2">Uncharacterized protein</fullName>
    </submittedName>
</protein>
<accession>A0ABQ0G8J8</accession>
<organism evidence="2 3">
    <name type="scientific">Madurella fahalii</name>
    <dbReference type="NCBI Taxonomy" id="1157608"/>
    <lineage>
        <taxon>Eukaryota</taxon>
        <taxon>Fungi</taxon>
        <taxon>Dikarya</taxon>
        <taxon>Ascomycota</taxon>
        <taxon>Pezizomycotina</taxon>
        <taxon>Sordariomycetes</taxon>
        <taxon>Sordariomycetidae</taxon>
        <taxon>Sordariales</taxon>
        <taxon>Sordariales incertae sedis</taxon>
        <taxon>Madurella</taxon>
    </lineage>
</organism>